<keyword evidence="1" id="KW-0723">Serine/threonine-protein kinase</keyword>
<dbReference type="Gene3D" id="1.10.510.10">
    <property type="entry name" value="Transferase(Phosphotransferase) domain 1"/>
    <property type="match status" value="1"/>
</dbReference>
<dbReference type="KEGG" id="hha:Hhal_0804"/>
<dbReference type="EMBL" id="CP000544">
    <property type="protein sequence ID" value="ABM61580.1"/>
    <property type="molecule type" value="Genomic_DNA"/>
</dbReference>
<sequence length="283" mass="31448">MDTPRDPAAATPTPSVPEALHREVLVARDQARKNVFLLSHQGRQVVVKFPDQKGRGWLHAWLMRTTAAPMVRHPLPVAPFRLKPPAERTAFEAQRLHALAEAGAPVPRLVGLGDGYLIMEHAGQRLENWTRDLNLPPAEVDARVLAAARALAQLHCTGGWHGAPQLRNIMVRDDGSVAFIDFEEDLSILEPEARHAYDLLQFLSSLVVPRDDGPHRPELTERAARAYLALMGDGPLGPLAAYQRRAARIKRWLGPVRRRLGKDVQRTFGAIDVVEALLRDPAR</sequence>
<dbReference type="SUPFAM" id="SSF56112">
    <property type="entry name" value="Protein kinase-like (PK-like)"/>
    <property type="match status" value="1"/>
</dbReference>
<dbReference type="AlphaFoldDB" id="A1WV68"/>
<organism evidence="1 2">
    <name type="scientific">Halorhodospira halophila (strain DSM 244 / SL1)</name>
    <name type="common">Ectothiorhodospira halophila (strain DSM 244 / SL1)</name>
    <dbReference type="NCBI Taxonomy" id="349124"/>
    <lineage>
        <taxon>Bacteria</taxon>
        <taxon>Pseudomonadati</taxon>
        <taxon>Pseudomonadota</taxon>
        <taxon>Gammaproteobacteria</taxon>
        <taxon>Chromatiales</taxon>
        <taxon>Ectothiorhodospiraceae</taxon>
        <taxon>Halorhodospira</taxon>
    </lineage>
</organism>
<dbReference type="STRING" id="349124.Hhal_0804"/>
<reference evidence="1 2" key="2">
    <citation type="journal article" date="2013" name="Stand. Genomic Sci.">
        <title>Complete genome sequence of Halorhodospira halophila SL1.</title>
        <authorList>
            <person name="Challacombe J.F."/>
            <person name="Majid S."/>
            <person name="Deole R."/>
            <person name="Brettin T.S."/>
            <person name="Bruce D."/>
            <person name="Delano S.F."/>
            <person name="Detter J.C."/>
            <person name="Gleasner C.D."/>
            <person name="Han C.S."/>
            <person name="Misra M."/>
            <person name="Reitenga K.G."/>
            <person name="Mikhailova N."/>
            <person name="Woyke T."/>
            <person name="Pitluck S."/>
            <person name="Nolan M."/>
            <person name="Land M.L."/>
            <person name="Saunders E."/>
            <person name="Tapia R."/>
            <person name="Lapidus A."/>
            <person name="Ivanova N."/>
            <person name="Hoff W.D."/>
        </authorList>
    </citation>
    <scope>NUCLEOTIDE SEQUENCE [LARGE SCALE GENOMIC DNA]</scope>
    <source>
        <strain evidence="2">DSM 244 / SL1</strain>
    </source>
</reference>
<dbReference type="eggNOG" id="COG3642">
    <property type="taxonomic scope" value="Bacteria"/>
</dbReference>
<keyword evidence="2" id="KW-1185">Reference proteome</keyword>
<dbReference type="Proteomes" id="UP000000647">
    <property type="component" value="Chromosome"/>
</dbReference>
<proteinExistence type="predicted"/>
<gene>
    <name evidence="1" type="ordered locus">Hhal_0804</name>
</gene>
<accession>A1WV68</accession>
<name>A1WV68_HALHL</name>
<evidence type="ECO:0000313" key="1">
    <source>
        <dbReference type="EMBL" id="ABM61580.1"/>
    </source>
</evidence>
<keyword evidence="1" id="KW-0808">Transferase</keyword>
<protein>
    <submittedName>
        <fullName evidence="1">Mn2+-dependent serine/threonine protein kinase</fullName>
    </submittedName>
</protein>
<evidence type="ECO:0000313" key="2">
    <source>
        <dbReference type="Proteomes" id="UP000000647"/>
    </source>
</evidence>
<keyword evidence="1" id="KW-0418">Kinase</keyword>
<dbReference type="GO" id="GO:0004674">
    <property type="term" value="F:protein serine/threonine kinase activity"/>
    <property type="evidence" value="ECO:0007669"/>
    <property type="project" value="UniProtKB-KW"/>
</dbReference>
<reference evidence="2" key="1">
    <citation type="submission" date="2006-12" db="EMBL/GenBank/DDBJ databases">
        <title>Complete sequence of Halorhodospira halophila SL1.</title>
        <authorList>
            <consortium name="US DOE Joint Genome Institute"/>
            <person name="Copeland A."/>
            <person name="Lucas S."/>
            <person name="Lapidus A."/>
            <person name="Barry K."/>
            <person name="Detter J.C."/>
            <person name="Glavina del Rio T."/>
            <person name="Hammon N."/>
            <person name="Israni S."/>
            <person name="Dalin E."/>
            <person name="Tice H."/>
            <person name="Pitluck S."/>
            <person name="Saunders E."/>
            <person name="Brettin T."/>
            <person name="Bruce D."/>
            <person name="Han C."/>
            <person name="Tapia R."/>
            <person name="Schmutz J."/>
            <person name="Larimer F."/>
            <person name="Land M."/>
            <person name="Hauser L."/>
            <person name="Kyrpides N."/>
            <person name="Mikhailova N."/>
            <person name="Hoff W."/>
            <person name="Richardson P."/>
        </authorList>
    </citation>
    <scope>NUCLEOTIDE SEQUENCE [LARGE SCALE GENOMIC DNA]</scope>
    <source>
        <strain evidence="2">DSM 244 / SL1</strain>
    </source>
</reference>
<dbReference type="InterPro" id="IPR011009">
    <property type="entry name" value="Kinase-like_dom_sf"/>
</dbReference>
<dbReference type="HOGENOM" id="CLU_982679_0_0_6"/>